<evidence type="ECO:0000313" key="2">
    <source>
        <dbReference type="EMBL" id="KGO67809.1"/>
    </source>
</evidence>
<accession>A0A0A2KJ60</accession>
<keyword evidence="3" id="KW-1185">Reference proteome</keyword>
<dbReference type="NCBIfam" id="NF041278">
    <property type="entry name" value="CmcJ_NvfI_EfuI"/>
    <property type="match status" value="1"/>
</dbReference>
<dbReference type="InterPro" id="IPR044053">
    <property type="entry name" value="AsaB-like"/>
</dbReference>
<gene>
    <name evidence="2" type="ORF">PITC_048950</name>
</gene>
<dbReference type="PhylomeDB" id="A0A0A2KJ60"/>
<comment type="caution">
    <text evidence="2">The sequence shown here is derived from an EMBL/GenBank/DDBJ whole genome shotgun (WGS) entry which is preliminary data.</text>
</comment>
<comment type="similarity">
    <text evidence="1">Belongs to the asaB hydroxylase/desaturase family.</text>
</comment>
<dbReference type="OrthoDB" id="412788at2759"/>
<reference evidence="2 3" key="1">
    <citation type="journal article" date="2015" name="Mol. Plant Microbe Interact.">
        <title>Genome, transcriptome, and functional analyses of Penicillium expansum provide new insights into secondary metabolism and pathogenicity.</title>
        <authorList>
            <person name="Ballester A.R."/>
            <person name="Marcet-Houben M."/>
            <person name="Levin E."/>
            <person name="Sela N."/>
            <person name="Selma-Lazaro C."/>
            <person name="Carmona L."/>
            <person name="Wisniewski M."/>
            <person name="Droby S."/>
            <person name="Gonzalez-Candelas L."/>
            <person name="Gabaldon T."/>
        </authorList>
    </citation>
    <scope>NUCLEOTIDE SEQUENCE [LARGE SCALE GENOMIC DNA]</scope>
    <source>
        <strain evidence="2 3">PHI-1</strain>
    </source>
</reference>
<name>A0A0A2KJ60_PENIT</name>
<dbReference type="AlphaFoldDB" id="A0A0A2KJ60"/>
<dbReference type="GO" id="GO:0016491">
    <property type="term" value="F:oxidoreductase activity"/>
    <property type="evidence" value="ECO:0007669"/>
    <property type="project" value="InterPro"/>
</dbReference>
<dbReference type="PANTHER" id="PTHR34598:SF3">
    <property type="entry name" value="OXIDOREDUCTASE AN1597"/>
    <property type="match status" value="1"/>
</dbReference>
<organism evidence="2 3">
    <name type="scientific">Penicillium italicum</name>
    <name type="common">Blue mold</name>
    <dbReference type="NCBI Taxonomy" id="40296"/>
    <lineage>
        <taxon>Eukaryota</taxon>
        <taxon>Fungi</taxon>
        <taxon>Dikarya</taxon>
        <taxon>Ascomycota</taxon>
        <taxon>Pezizomycotina</taxon>
        <taxon>Eurotiomycetes</taxon>
        <taxon>Eurotiomycetidae</taxon>
        <taxon>Eurotiales</taxon>
        <taxon>Aspergillaceae</taxon>
        <taxon>Penicillium</taxon>
    </lineage>
</organism>
<sequence>MAASVLLPTTARLSHLRDDPIYKTERPYEIWADDIADNVPRTNVRLDYVPDCPLIDVRTAENKPELDTSGFEWMKQDFPFQTGLRTVDDVQMQMEEQTAVLDNYLSAMSEFLGQRLGCQKAVCWDWRVRRSKRTLPRPVPNIYSLKDVDATDLRATKINASHIIHADGSPDWLQSSVLEKVVEADEAALAESKNYRIRVLTVWRPLVDVVQTDPLVCCDTRTLSEQDYDVVQKVMNDSVEESMYLKWSPNHQWYWMSDQTRDDVLVMTVWDSKRPSERSAAVPHCSMVLPEHSPDAKPRESIELRFIVWNKE</sequence>
<dbReference type="STRING" id="40296.A0A0A2KJ60"/>
<dbReference type="HOGENOM" id="CLU_042688_2_0_1"/>
<evidence type="ECO:0000313" key="3">
    <source>
        <dbReference type="Proteomes" id="UP000030104"/>
    </source>
</evidence>
<evidence type="ECO:0008006" key="4">
    <source>
        <dbReference type="Google" id="ProtNLM"/>
    </source>
</evidence>
<dbReference type="EMBL" id="JQGA01001259">
    <property type="protein sequence ID" value="KGO67809.1"/>
    <property type="molecule type" value="Genomic_DNA"/>
</dbReference>
<evidence type="ECO:0000256" key="1">
    <source>
        <dbReference type="ARBA" id="ARBA00023604"/>
    </source>
</evidence>
<dbReference type="PANTHER" id="PTHR34598">
    <property type="entry name" value="BLL6449 PROTEIN"/>
    <property type="match status" value="1"/>
</dbReference>
<dbReference type="Proteomes" id="UP000030104">
    <property type="component" value="Unassembled WGS sequence"/>
</dbReference>
<proteinExistence type="inferred from homology"/>
<dbReference type="OMA" id="CPHTSAK"/>
<protein>
    <recommendedName>
        <fullName evidence="4">Methyltransferase</fullName>
    </recommendedName>
</protein>